<evidence type="ECO:0000256" key="1">
    <source>
        <dbReference type="SAM" id="MobiDB-lite"/>
    </source>
</evidence>
<name>A0A8J0TLC8_XENLA</name>
<sequence>MKPILGLLVLISLTFRAESDQMVTSNVNNDLQTSNSTQVPTDQDSYNETYNPLTTDSDSYTTETVATAAPTDGSNLFPTDNFLPTDSTTLETILESETTLPTSIFSVVQAVTQVSPNRYSTDETSINSDSPIPTDNSNQMETVTVSDSPPPAATTVKERYSSKLQTESGSDSLTETSKVDYNTITSDSASEDQSNENSNSMESVQYDTICVVYDILREARMAGYRGLKAADWICIIKNNMYKPSGNNIKARCRNSKSQKAKYPCECFGNNVRKYIQCYMQTVRGPAGLWNKYCKGKDLNQFTRSCASRLPQKPRKY</sequence>
<dbReference type="KEGG" id="xla:108699312"/>
<proteinExistence type="predicted"/>
<feature type="region of interest" description="Disordered" evidence="1">
    <location>
        <begin position="117"/>
        <end position="200"/>
    </location>
</feature>
<dbReference type="InterPro" id="IPR001916">
    <property type="entry name" value="Glyco_hydro_22"/>
</dbReference>
<feature type="region of interest" description="Disordered" evidence="1">
    <location>
        <begin position="26"/>
        <end position="46"/>
    </location>
</feature>
<evidence type="ECO:0000313" key="4">
    <source>
        <dbReference type="RefSeq" id="XP_018086809.1"/>
    </source>
</evidence>
<keyword evidence="2" id="KW-0732">Signal</keyword>
<dbReference type="RefSeq" id="XP_018086809.1">
    <property type="nucleotide sequence ID" value="XM_018231320.2"/>
</dbReference>
<feature type="compositionally biased region" description="Polar residues" evidence="1">
    <location>
        <begin position="162"/>
        <end position="188"/>
    </location>
</feature>
<dbReference type="SMART" id="SM00263">
    <property type="entry name" value="LYZ1"/>
    <property type="match status" value="1"/>
</dbReference>
<dbReference type="Xenbase" id="XB-GENE-22063312">
    <property type="gene designation" value="spaca5.2.L"/>
</dbReference>
<dbReference type="GeneID" id="108699312"/>
<dbReference type="SUPFAM" id="SSF53955">
    <property type="entry name" value="Lysozyme-like"/>
    <property type="match status" value="1"/>
</dbReference>
<dbReference type="InterPro" id="IPR023346">
    <property type="entry name" value="Lysozyme-like_dom_sf"/>
</dbReference>
<feature type="compositionally biased region" description="Polar residues" evidence="1">
    <location>
        <begin position="117"/>
        <end position="147"/>
    </location>
</feature>
<dbReference type="Proteomes" id="UP000186698">
    <property type="component" value="Chromosome 8L"/>
</dbReference>
<keyword evidence="3" id="KW-1185">Reference proteome</keyword>
<dbReference type="AlphaFoldDB" id="A0A8J0TLC8"/>
<feature type="chain" id="PRO_5035327161" evidence="2">
    <location>
        <begin position="20"/>
        <end position="316"/>
    </location>
</feature>
<dbReference type="AGR" id="Xenbase:XB-GENE-22063312"/>
<gene>
    <name evidence="5" type="primary">spaca5.2.L</name>
    <name evidence="5" type="synonym">spaca5.L</name>
    <name evidence="4" type="synonym">XB22063310.L</name>
</gene>
<accession>A0A8J0TLC8</accession>
<evidence type="ECO:0000256" key="2">
    <source>
        <dbReference type="SAM" id="SignalP"/>
    </source>
</evidence>
<protein>
    <submittedName>
        <fullName evidence="4">Cell surface glycoprotein 1</fullName>
    </submittedName>
</protein>
<reference evidence="4" key="1">
    <citation type="submission" date="2025-08" db="UniProtKB">
        <authorList>
            <consortium name="RefSeq"/>
        </authorList>
    </citation>
    <scope>IDENTIFICATION</scope>
    <source>
        <strain evidence="4">J_2021</strain>
        <tissue evidence="4">Erythrocytes</tissue>
    </source>
</reference>
<evidence type="ECO:0000313" key="3">
    <source>
        <dbReference type="Proteomes" id="UP000186698"/>
    </source>
</evidence>
<dbReference type="CTD" id="108699312"/>
<feature type="signal peptide" evidence="2">
    <location>
        <begin position="1"/>
        <end position="19"/>
    </location>
</feature>
<organism evidence="3 4">
    <name type="scientific">Xenopus laevis</name>
    <name type="common">African clawed frog</name>
    <dbReference type="NCBI Taxonomy" id="8355"/>
    <lineage>
        <taxon>Eukaryota</taxon>
        <taxon>Metazoa</taxon>
        <taxon>Chordata</taxon>
        <taxon>Craniata</taxon>
        <taxon>Vertebrata</taxon>
        <taxon>Euteleostomi</taxon>
        <taxon>Amphibia</taxon>
        <taxon>Batrachia</taxon>
        <taxon>Anura</taxon>
        <taxon>Pipoidea</taxon>
        <taxon>Pipidae</taxon>
        <taxon>Xenopodinae</taxon>
        <taxon>Xenopus</taxon>
        <taxon>Xenopus</taxon>
    </lineage>
</organism>
<evidence type="ECO:0000313" key="5">
    <source>
        <dbReference type="Xenbase" id="XB-GENE-22063312"/>
    </source>
</evidence>